<feature type="region of interest" description="Disordered" evidence="8">
    <location>
        <begin position="1"/>
        <end position="56"/>
    </location>
</feature>
<evidence type="ECO:0000256" key="4">
    <source>
        <dbReference type="ARBA" id="ARBA00023242"/>
    </source>
</evidence>
<reference evidence="11" key="1">
    <citation type="submission" date="2020-02" db="EMBL/GenBank/DDBJ databases">
        <title>Relaxed selection underlies rapid genomic changes in the transitions from sociality to social parasitism in ants.</title>
        <authorList>
            <person name="Bi X."/>
        </authorList>
    </citation>
    <scope>NUCLEOTIDE SEQUENCE</scope>
    <source>
        <strain evidence="11">BGI-DK2013a</strain>
        <tissue evidence="11">Whole body</tissue>
    </source>
</reference>
<protein>
    <recommendedName>
        <fullName evidence="6">NOC3-like protein</fullName>
    </recommendedName>
    <alternativeName>
        <fullName evidence="5">Nucleolar complex-associated protein 3-like protein</fullName>
    </alternativeName>
</protein>
<sequence length="818" mass="94480">KKPKISKIKRNNQIKTKLSKQGKLKTRRHKLKKQPQKSVPPCPNKPEEEEESDHGSDLMDMVEEDDLNFLKNAISNKSYSLLKQIRLNETDKDLSVRKRKKIENDQPLEQLYENNISKIVEETGGKSIRMLLPIKTHDGVIEKRIIEENNTIFNGEENEDTNENQEENKEDNQQENNDTDIDIDTHVRLQLYILIFQKSNIEYIIYWNVFQNLLQVTDKPVSIVELLACREEILKAKRFKIGILSSGILENPELKSENFNVLLKMMDKQTSEIYITIRKLAMVSLLEVFKDLLPSYSIQEISQEGVKLKKDTLALQKYEATLLKNYKSYLQRLEKISKILRTKNGNMQSVNEQEMQLGETAVSCMCELLAVHPYFNFSVNIANYVLPLLDNKWSNIREKVAQCISQIFKEDKRGQLSFTIVRKLNQYIKSRKHSVHSEVISVLLALRIKDINLDKEKEDEMKQKKLMSHKQRILALSKRERKKNKKLEQVEKEMLETKGEENKQAKHKILTEITSIVFTIYFRILKQAPNSKVLSVCLEGLAKFAHCININFYQDLVGAIDRLIEEGNLGLREQLHCVQCIFTILSGQAAALNIDPYRFYVHLYKNILKVHCGRTHSEAETVLQTLMQILVHQRRRITQTRMIAFVKRISTLALQSQHNVTLGTLGIIKQVMQLGKTAHILLDTDCTGDGHYQVEIKEPDYCNAHCTALYELVALQRHYHSVVRQLAKNIAYTTPTSGEGSLTAEIAKLSPQELYMEYDPAGVAFKPAVPIPKKSTVKKVQMNYSMNPEFDKYVNIIDVDNLFADGHVDFYKACKNNL</sequence>
<feature type="domain" description="CCAAT-binding factor" evidence="9">
    <location>
        <begin position="575"/>
        <end position="727"/>
    </location>
</feature>
<keyword evidence="3 7" id="KW-0175">Coiled coil</keyword>
<feature type="domain" description="Nucleolar complex-associated protein 3 N-terminal" evidence="10">
    <location>
        <begin position="237"/>
        <end position="329"/>
    </location>
</feature>
<dbReference type="InterPro" id="IPR016903">
    <property type="entry name" value="Nucleolar_cplx-assoc_3"/>
</dbReference>
<feature type="compositionally biased region" description="Acidic residues" evidence="8">
    <location>
        <begin position="156"/>
        <end position="165"/>
    </location>
</feature>
<evidence type="ECO:0000256" key="5">
    <source>
        <dbReference type="ARBA" id="ARBA00032701"/>
    </source>
</evidence>
<dbReference type="PANTHER" id="PTHR14428:SF5">
    <property type="entry name" value="NUCLEOLAR COMPLEX PROTEIN 3 HOMOLOG"/>
    <property type="match status" value="1"/>
</dbReference>
<dbReference type="PANTHER" id="PTHR14428">
    <property type="entry name" value="NUCLEOLAR COMPLEX PROTEIN 3"/>
    <property type="match status" value="1"/>
</dbReference>
<feature type="region of interest" description="Disordered" evidence="8">
    <location>
        <begin position="151"/>
        <end position="180"/>
    </location>
</feature>
<evidence type="ECO:0000313" key="11">
    <source>
        <dbReference type="EMBL" id="KAG5313722.1"/>
    </source>
</evidence>
<keyword evidence="4" id="KW-0539">Nucleus</keyword>
<dbReference type="GO" id="GO:0003682">
    <property type="term" value="F:chromatin binding"/>
    <property type="evidence" value="ECO:0007669"/>
    <property type="project" value="TreeGrafter"/>
</dbReference>
<evidence type="ECO:0000256" key="6">
    <source>
        <dbReference type="ARBA" id="ARBA00032937"/>
    </source>
</evidence>
<evidence type="ECO:0000259" key="10">
    <source>
        <dbReference type="Pfam" id="PF07540"/>
    </source>
</evidence>
<dbReference type="GO" id="GO:0005730">
    <property type="term" value="C:nucleolus"/>
    <property type="evidence" value="ECO:0007669"/>
    <property type="project" value="UniProtKB-SubCell"/>
</dbReference>
<comment type="similarity">
    <text evidence="2">Belongs to the CBF/MAK21 family.</text>
</comment>
<evidence type="ECO:0000256" key="7">
    <source>
        <dbReference type="SAM" id="Coils"/>
    </source>
</evidence>
<gene>
    <name evidence="11" type="ORF">G6Z75_0000509</name>
</gene>
<name>A0A836F6A3_9HYME</name>
<evidence type="ECO:0000256" key="2">
    <source>
        <dbReference type="ARBA" id="ARBA00007797"/>
    </source>
</evidence>
<dbReference type="SUPFAM" id="SSF48371">
    <property type="entry name" value="ARM repeat"/>
    <property type="match status" value="1"/>
</dbReference>
<dbReference type="AlphaFoldDB" id="A0A836F6A3"/>
<evidence type="ECO:0000256" key="8">
    <source>
        <dbReference type="SAM" id="MobiDB-lite"/>
    </source>
</evidence>
<dbReference type="GO" id="GO:0006270">
    <property type="term" value="P:DNA replication initiation"/>
    <property type="evidence" value="ECO:0007669"/>
    <property type="project" value="TreeGrafter"/>
</dbReference>
<comment type="caution">
    <text evidence="11">The sequence shown here is derived from an EMBL/GenBank/DDBJ whole genome shotgun (WGS) entry which is preliminary data.</text>
</comment>
<evidence type="ECO:0000256" key="1">
    <source>
        <dbReference type="ARBA" id="ARBA00004604"/>
    </source>
</evidence>
<feature type="coiled-coil region" evidence="7">
    <location>
        <begin position="473"/>
        <end position="500"/>
    </location>
</feature>
<organism evidence="11 12">
    <name type="scientific">Acromyrmex insinuator</name>
    <dbReference type="NCBI Taxonomy" id="230686"/>
    <lineage>
        <taxon>Eukaryota</taxon>
        <taxon>Metazoa</taxon>
        <taxon>Ecdysozoa</taxon>
        <taxon>Arthropoda</taxon>
        <taxon>Hexapoda</taxon>
        <taxon>Insecta</taxon>
        <taxon>Pterygota</taxon>
        <taxon>Neoptera</taxon>
        <taxon>Endopterygota</taxon>
        <taxon>Hymenoptera</taxon>
        <taxon>Apocrita</taxon>
        <taxon>Aculeata</taxon>
        <taxon>Formicoidea</taxon>
        <taxon>Formicidae</taxon>
        <taxon>Myrmicinae</taxon>
        <taxon>Acromyrmex</taxon>
    </lineage>
</organism>
<feature type="non-terminal residue" evidence="11">
    <location>
        <position position="818"/>
    </location>
</feature>
<dbReference type="InterPro" id="IPR005612">
    <property type="entry name" value="CCAAT-binding_factor"/>
</dbReference>
<evidence type="ECO:0000313" key="12">
    <source>
        <dbReference type="Proteomes" id="UP000667349"/>
    </source>
</evidence>
<feature type="non-terminal residue" evidence="11">
    <location>
        <position position="1"/>
    </location>
</feature>
<evidence type="ECO:0000259" key="9">
    <source>
        <dbReference type="Pfam" id="PF03914"/>
    </source>
</evidence>
<dbReference type="InterPro" id="IPR016024">
    <property type="entry name" value="ARM-type_fold"/>
</dbReference>
<accession>A0A836F6A3</accession>
<dbReference type="Pfam" id="PF07540">
    <property type="entry name" value="NOC3p"/>
    <property type="match status" value="1"/>
</dbReference>
<feature type="compositionally biased region" description="Basic residues" evidence="8">
    <location>
        <begin position="1"/>
        <end position="35"/>
    </location>
</feature>
<dbReference type="Pfam" id="PF03914">
    <property type="entry name" value="CBF"/>
    <property type="match status" value="1"/>
</dbReference>
<keyword evidence="12" id="KW-1185">Reference proteome</keyword>
<evidence type="ECO:0000256" key="3">
    <source>
        <dbReference type="ARBA" id="ARBA00023054"/>
    </source>
</evidence>
<dbReference type="InterPro" id="IPR011501">
    <property type="entry name" value="Noc3_N"/>
</dbReference>
<proteinExistence type="inferred from homology"/>
<dbReference type="EMBL" id="JAANHZ010000244">
    <property type="protein sequence ID" value="KAG5313722.1"/>
    <property type="molecule type" value="Genomic_DNA"/>
</dbReference>
<dbReference type="Proteomes" id="UP000667349">
    <property type="component" value="Unassembled WGS sequence"/>
</dbReference>
<comment type="subcellular location">
    <subcellularLocation>
        <location evidence="1">Nucleus</location>
        <location evidence="1">Nucleolus</location>
    </subcellularLocation>
</comment>